<name>A0A6G3ZV42_9BACL</name>
<evidence type="ECO:0000313" key="2">
    <source>
        <dbReference type="EMBL" id="NEW05940.1"/>
    </source>
</evidence>
<comment type="caution">
    <text evidence="2">The sequence shown here is derived from an EMBL/GenBank/DDBJ whole genome shotgun (WGS) entry which is preliminary data.</text>
</comment>
<dbReference type="Pfam" id="PF08808">
    <property type="entry name" value="RES"/>
    <property type="match status" value="1"/>
</dbReference>
<accession>A0A6G3ZV42</accession>
<dbReference type="EMBL" id="JAAIKC010000002">
    <property type="protein sequence ID" value="NEW05940.1"/>
    <property type="molecule type" value="Genomic_DNA"/>
</dbReference>
<dbReference type="AlphaFoldDB" id="A0A6G3ZV42"/>
<dbReference type="SMART" id="SM00953">
    <property type="entry name" value="RES"/>
    <property type="match status" value="1"/>
</dbReference>
<sequence length="226" mass="26314">MDMSLYVTNDKHTEKVYDSFAEMFKDNHFRVDEEHDFFKHFLSEYEQSCLEMTTEKVFLRGRINGKEAYEDKDLFAPPQDKANAGRLNPKGISFLYVAEEEKTVVSELRPWIGAEITIATCEVLRELKLISLVPNSSDADTLNSFRRVISAKFSKPIAPHEKELSYVPTQYIAEYFKRRGYDGIKYSSATHEEGINYVFFNPNKDFKVKIRNQIKVNSINFDFNSI</sequence>
<evidence type="ECO:0000259" key="1">
    <source>
        <dbReference type="SMART" id="SM00953"/>
    </source>
</evidence>
<dbReference type="RefSeq" id="WP_163943891.1">
    <property type="nucleotide sequence ID" value="NZ_JAAIKC010000002.1"/>
</dbReference>
<proteinExistence type="predicted"/>
<protein>
    <submittedName>
        <fullName evidence="2">RES family NAD+ phosphorylase</fullName>
    </submittedName>
</protein>
<dbReference type="InterPro" id="IPR014914">
    <property type="entry name" value="RES_dom"/>
</dbReference>
<feature type="domain" description="RES" evidence="1">
    <location>
        <begin position="70"/>
        <end position="211"/>
    </location>
</feature>
<reference evidence="2" key="1">
    <citation type="submission" date="2020-02" db="EMBL/GenBank/DDBJ databases">
        <authorList>
            <person name="Shen X.-R."/>
            <person name="Zhang Y.-X."/>
        </authorList>
    </citation>
    <scope>NUCLEOTIDE SEQUENCE</scope>
    <source>
        <strain evidence="2">SYP-B3998</strain>
    </source>
</reference>
<organism evidence="2">
    <name type="scientific">Paenibacillus sp. SYP-B3998</name>
    <dbReference type="NCBI Taxonomy" id="2678564"/>
    <lineage>
        <taxon>Bacteria</taxon>
        <taxon>Bacillati</taxon>
        <taxon>Bacillota</taxon>
        <taxon>Bacilli</taxon>
        <taxon>Bacillales</taxon>
        <taxon>Paenibacillaceae</taxon>
        <taxon>Paenibacillus</taxon>
    </lineage>
</organism>
<gene>
    <name evidence="2" type="ORF">GK047_07950</name>
</gene>